<dbReference type="PANTHER" id="PTHR48101:SF1">
    <property type="entry name" value="METHYLMALONYL-COA MUTASE, LARGE SUBUNIT"/>
    <property type="match status" value="1"/>
</dbReference>
<dbReference type="InterPro" id="IPR016176">
    <property type="entry name" value="Cbl-dep_enz_cat"/>
</dbReference>
<proteinExistence type="predicted"/>
<name>A0A0C5W998_9FLAO</name>
<evidence type="ECO:0000313" key="2">
    <source>
        <dbReference type="EMBL" id="AJR03708.1"/>
    </source>
</evidence>
<dbReference type="EMBL" id="CP007202">
    <property type="protein sequence ID" value="AJR03708.1"/>
    <property type="molecule type" value="Genomic_DNA"/>
</dbReference>
<dbReference type="AlphaFoldDB" id="A0A0C5W998"/>
<dbReference type="Pfam" id="PF01642">
    <property type="entry name" value="MM_CoA_mutase"/>
    <property type="match status" value="1"/>
</dbReference>
<accession>A0A0C5W998</accession>
<dbReference type="GO" id="GO:0016866">
    <property type="term" value="F:intramolecular transferase activity"/>
    <property type="evidence" value="ECO:0007669"/>
    <property type="project" value="InterPro"/>
</dbReference>
<dbReference type="CDD" id="cd03677">
    <property type="entry name" value="MM_CoA_mutase_beta"/>
    <property type="match status" value="1"/>
</dbReference>
<dbReference type="STRING" id="1454006.AW14_08775"/>
<organism evidence="2 3">
    <name type="scientific">Siansivirga zeaxanthinifaciens CC-SAMT-1</name>
    <dbReference type="NCBI Taxonomy" id="1454006"/>
    <lineage>
        <taxon>Bacteria</taxon>
        <taxon>Pseudomonadati</taxon>
        <taxon>Bacteroidota</taxon>
        <taxon>Flavobacteriia</taxon>
        <taxon>Flavobacteriales</taxon>
        <taxon>Flavobacteriaceae</taxon>
        <taxon>Siansivirga</taxon>
    </lineage>
</organism>
<evidence type="ECO:0000313" key="3">
    <source>
        <dbReference type="Proteomes" id="UP000032229"/>
    </source>
</evidence>
<dbReference type="RefSeq" id="WP_044638436.1">
    <property type="nucleotide sequence ID" value="NZ_CP007202.1"/>
</dbReference>
<dbReference type="SUPFAM" id="SSF51703">
    <property type="entry name" value="Cobalamin (vitamin B12)-dependent enzymes"/>
    <property type="match status" value="1"/>
</dbReference>
<feature type="domain" description="Methylmalonyl-CoA mutase alpha/beta chain catalytic" evidence="1">
    <location>
        <begin position="148"/>
        <end position="432"/>
    </location>
</feature>
<dbReference type="KEGG" id="sze:AW14_08775"/>
<dbReference type="PANTHER" id="PTHR48101">
    <property type="entry name" value="METHYLMALONYL-COA MUTASE, MITOCHONDRIAL-RELATED"/>
    <property type="match status" value="1"/>
</dbReference>
<evidence type="ECO:0000259" key="1">
    <source>
        <dbReference type="Pfam" id="PF01642"/>
    </source>
</evidence>
<dbReference type="GO" id="GO:0031419">
    <property type="term" value="F:cobalamin binding"/>
    <property type="evidence" value="ECO:0007669"/>
    <property type="project" value="InterPro"/>
</dbReference>
<dbReference type="Proteomes" id="UP000032229">
    <property type="component" value="Chromosome"/>
</dbReference>
<sequence length="457" mass="52255">MSNELFDEFPDISTKQWKQLIQFELNGADYNDTLIWKSNDDISVKPFYNADDVKTNLQALTSKENSFNICQTIFVADVNKSNQKAKKIIQNGVSYLKFIIPSNTISIEKLIENIDSKELVFHFELLFLDASYVEKLTETLSNTKFYIDTDIISHLCKTGNWHQNLQTDFEAFQKITNQTNTILINTKGYQNAGANMVQQLGYALAHANEYLNYLENNGVQKPLDAFIFIFEVSVGSNYFFEIAKLRALRILWHTLAKACKANTTCTILAQPSKRNKTIYDKHSNLLRTTTEYMSAALGGANTITTLPFDVIFKKSNSFSERMARNQLLILKNESYFDKVSNPADGAYYIESLTHQLAEKGLNLFKEIEQNGGILKLLKTGTIQRKIKESAQKEQEQFDSGAYTLVGTNKYQMDSEQIKTAIELYPFVKTNARKTLIEPIIEKRLSENLEQARLNKEK</sequence>
<dbReference type="HOGENOM" id="CLU_009523_6_1_10"/>
<dbReference type="InterPro" id="IPR006099">
    <property type="entry name" value="MeMalonylCoA_mutase_a/b_cat"/>
</dbReference>
<gene>
    <name evidence="2" type="ORF">AW14_08775</name>
</gene>
<protein>
    <submittedName>
        <fullName evidence="2">Methylmalonyl-CoA mutase</fullName>
    </submittedName>
</protein>
<dbReference type="PATRIC" id="fig|1454006.5.peg.1734"/>
<dbReference type="Gene3D" id="3.20.20.240">
    <property type="entry name" value="Methylmalonyl-CoA mutase"/>
    <property type="match status" value="1"/>
</dbReference>
<reference evidence="2 3" key="1">
    <citation type="submission" date="2014-02" db="EMBL/GenBank/DDBJ databases">
        <authorList>
            <person name="Young C.-C."/>
            <person name="Hameed A."/>
            <person name="Huang H.-C."/>
            <person name="Shahina M."/>
        </authorList>
    </citation>
    <scope>NUCLEOTIDE SEQUENCE [LARGE SCALE GENOMIC DNA]</scope>
    <source>
        <strain evidence="2 3">CC-SAMT-1</strain>
    </source>
</reference>
<keyword evidence="3" id="KW-1185">Reference proteome</keyword>
<dbReference type="OrthoDB" id="9762378at2"/>